<feature type="non-terminal residue" evidence="1">
    <location>
        <position position="124"/>
    </location>
</feature>
<organism evidence="1">
    <name type="scientific">marine sediment metagenome</name>
    <dbReference type="NCBI Taxonomy" id="412755"/>
    <lineage>
        <taxon>unclassified sequences</taxon>
        <taxon>metagenomes</taxon>
        <taxon>ecological metagenomes</taxon>
    </lineage>
</organism>
<gene>
    <name evidence="1" type="ORF">S03H2_31560</name>
</gene>
<name>X1H668_9ZZZZ</name>
<evidence type="ECO:0000313" key="1">
    <source>
        <dbReference type="EMBL" id="GAH49354.1"/>
    </source>
</evidence>
<accession>X1H668</accession>
<comment type="caution">
    <text evidence="1">The sequence shown here is derived from an EMBL/GenBank/DDBJ whole genome shotgun (WGS) entry which is preliminary data.</text>
</comment>
<dbReference type="AlphaFoldDB" id="X1H668"/>
<protein>
    <submittedName>
        <fullName evidence="1">Uncharacterized protein</fullName>
    </submittedName>
</protein>
<sequence>METYEQRLKRFQNSSPDESISTLLNSIHNFFVSTELKLAAEQKLYYLLILGIHAVAKTISESIYGKSGLAGFRFYLEKFVDGNTTVLKFSNIAAELNTWRNILAHQWIAGMGHRWSFDDQMKEG</sequence>
<proteinExistence type="predicted"/>
<reference evidence="1" key="1">
    <citation type="journal article" date="2014" name="Front. Microbiol.">
        <title>High frequency of phylogenetically diverse reductive dehalogenase-homologous genes in deep subseafloor sedimentary metagenomes.</title>
        <authorList>
            <person name="Kawai M."/>
            <person name="Futagami T."/>
            <person name="Toyoda A."/>
            <person name="Takaki Y."/>
            <person name="Nishi S."/>
            <person name="Hori S."/>
            <person name="Arai W."/>
            <person name="Tsubouchi T."/>
            <person name="Morono Y."/>
            <person name="Uchiyama I."/>
            <person name="Ito T."/>
            <person name="Fujiyama A."/>
            <person name="Inagaki F."/>
            <person name="Takami H."/>
        </authorList>
    </citation>
    <scope>NUCLEOTIDE SEQUENCE</scope>
    <source>
        <strain evidence="1">Expedition CK06-06</strain>
    </source>
</reference>
<dbReference type="EMBL" id="BARU01019143">
    <property type="protein sequence ID" value="GAH49354.1"/>
    <property type="molecule type" value="Genomic_DNA"/>
</dbReference>